<comment type="similarity">
    <text evidence="3 9">Belongs to the class-II pyridoxal-phosphate-dependent aminotransferase family. Histidinol-phosphate aminotransferase subfamily.</text>
</comment>
<evidence type="ECO:0000256" key="9">
    <source>
        <dbReference type="HAMAP-Rule" id="MF_01023"/>
    </source>
</evidence>
<keyword evidence="9" id="KW-0368">Histidine biosynthesis</keyword>
<dbReference type="UniPathway" id="UPA00031">
    <property type="reaction ID" value="UER00012"/>
</dbReference>
<dbReference type="OrthoDB" id="9813612at2"/>
<dbReference type="NCBIfam" id="TIGR01141">
    <property type="entry name" value="hisC"/>
    <property type="match status" value="1"/>
</dbReference>
<dbReference type="InterPro" id="IPR015422">
    <property type="entry name" value="PyrdxlP-dep_Trfase_small"/>
</dbReference>
<evidence type="ECO:0000256" key="7">
    <source>
        <dbReference type="ARBA" id="ARBA00022898"/>
    </source>
</evidence>
<accession>A0A5C1QJ86</accession>
<dbReference type="InterPro" id="IPR015421">
    <property type="entry name" value="PyrdxlP-dep_Trfase_major"/>
</dbReference>
<dbReference type="Gene3D" id="3.90.1150.10">
    <property type="entry name" value="Aspartate Aminotransferase, domain 1"/>
    <property type="match status" value="1"/>
</dbReference>
<dbReference type="KEGG" id="ock:EXM22_00595"/>
<dbReference type="CDD" id="cd00609">
    <property type="entry name" value="AAT_like"/>
    <property type="match status" value="1"/>
</dbReference>
<feature type="domain" description="Aminotransferase class I/classII large" evidence="10">
    <location>
        <begin position="23"/>
        <end position="344"/>
    </location>
</feature>
<evidence type="ECO:0000313" key="12">
    <source>
        <dbReference type="Proteomes" id="UP000324209"/>
    </source>
</evidence>
<comment type="pathway">
    <text evidence="2 9">Amino-acid biosynthesis; L-histidine biosynthesis; L-histidine from 5-phospho-alpha-D-ribose 1-diphosphate: step 7/9.</text>
</comment>
<dbReference type="AlphaFoldDB" id="A0A5C1QJ86"/>
<reference evidence="11 12" key="1">
    <citation type="submission" date="2019-02" db="EMBL/GenBank/DDBJ databases">
        <title>Complete Genome Sequence and Methylome Analysis of free living Spirochaetas.</title>
        <authorList>
            <person name="Fomenkov A."/>
            <person name="Dubinina G."/>
            <person name="Leshcheva N."/>
            <person name="Mikheeva N."/>
            <person name="Grabovich M."/>
            <person name="Vincze T."/>
            <person name="Roberts R.J."/>
        </authorList>
    </citation>
    <scope>NUCLEOTIDE SEQUENCE [LARGE SCALE GENOMIC DNA]</scope>
    <source>
        <strain evidence="11 12">K2</strain>
    </source>
</reference>
<dbReference type="HAMAP" id="MF_01023">
    <property type="entry name" value="HisC_aminotrans_2"/>
    <property type="match status" value="1"/>
</dbReference>
<comment type="catalytic activity">
    <reaction evidence="8 9">
        <text>L-histidinol phosphate + 2-oxoglutarate = 3-(imidazol-4-yl)-2-oxopropyl phosphate + L-glutamate</text>
        <dbReference type="Rhea" id="RHEA:23744"/>
        <dbReference type="ChEBI" id="CHEBI:16810"/>
        <dbReference type="ChEBI" id="CHEBI:29985"/>
        <dbReference type="ChEBI" id="CHEBI:57766"/>
        <dbReference type="ChEBI" id="CHEBI:57980"/>
        <dbReference type="EC" id="2.6.1.9"/>
    </reaction>
</comment>
<organism evidence="11 12">
    <name type="scientific">Oceanispirochaeta crateris</name>
    <dbReference type="NCBI Taxonomy" id="2518645"/>
    <lineage>
        <taxon>Bacteria</taxon>
        <taxon>Pseudomonadati</taxon>
        <taxon>Spirochaetota</taxon>
        <taxon>Spirochaetia</taxon>
        <taxon>Spirochaetales</taxon>
        <taxon>Spirochaetaceae</taxon>
        <taxon>Oceanispirochaeta</taxon>
    </lineage>
</organism>
<dbReference type="Proteomes" id="UP000324209">
    <property type="component" value="Chromosome"/>
</dbReference>
<dbReference type="EMBL" id="CP036150">
    <property type="protein sequence ID" value="QEN06556.1"/>
    <property type="molecule type" value="Genomic_DNA"/>
</dbReference>
<proteinExistence type="inferred from homology"/>
<feature type="modified residue" description="N6-(pyridoxal phosphate)lysine" evidence="9">
    <location>
        <position position="213"/>
    </location>
</feature>
<dbReference type="InterPro" id="IPR015424">
    <property type="entry name" value="PyrdxlP-dep_Trfase"/>
</dbReference>
<gene>
    <name evidence="9" type="primary">hisC</name>
    <name evidence="11" type="ORF">EXM22_00595</name>
</gene>
<evidence type="ECO:0000256" key="2">
    <source>
        <dbReference type="ARBA" id="ARBA00005011"/>
    </source>
</evidence>
<keyword evidence="12" id="KW-1185">Reference proteome</keyword>
<dbReference type="Gene3D" id="3.40.640.10">
    <property type="entry name" value="Type I PLP-dependent aspartate aminotransferase-like (Major domain)"/>
    <property type="match status" value="1"/>
</dbReference>
<dbReference type="PANTHER" id="PTHR43643:SF3">
    <property type="entry name" value="HISTIDINOL-PHOSPHATE AMINOTRANSFERASE"/>
    <property type="match status" value="1"/>
</dbReference>
<dbReference type="GO" id="GO:0030170">
    <property type="term" value="F:pyridoxal phosphate binding"/>
    <property type="evidence" value="ECO:0007669"/>
    <property type="project" value="InterPro"/>
</dbReference>
<dbReference type="InterPro" id="IPR050106">
    <property type="entry name" value="HistidinolP_aminotransfase"/>
</dbReference>
<dbReference type="PANTHER" id="PTHR43643">
    <property type="entry name" value="HISTIDINOL-PHOSPHATE AMINOTRANSFERASE 2"/>
    <property type="match status" value="1"/>
</dbReference>
<dbReference type="EC" id="2.6.1.9" evidence="9"/>
<dbReference type="GO" id="GO:0004400">
    <property type="term" value="F:histidinol-phosphate transaminase activity"/>
    <property type="evidence" value="ECO:0007669"/>
    <property type="project" value="UniProtKB-UniRule"/>
</dbReference>
<dbReference type="RefSeq" id="WP_149484639.1">
    <property type="nucleotide sequence ID" value="NZ_CP036150.1"/>
</dbReference>
<dbReference type="SUPFAM" id="SSF53383">
    <property type="entry name" value="PLP-dependent transferases"/>
    <property type="match status" value="1"/>
</dbReference>
<evidence type="ECO:0000313" key="11">
    <source>
        <dbReference type="EMBL" id="QEN06556.1"/>
    </source>
</evidence>
<evidence type="ECO:0000256" key="3">
    <source>
        <dbReference type="ARBA" id="ARBA00007970"/>
    </source>
</evidence>
<dbReference type="InterPro" id="IPR004839">
    <property type="entry name" value="Aminotransferase_I/II_large"/>
</dbReference>
<dbReference type="GO" id="GO:0000105">
    <property type="term" value="P:L-histidine biosynthetic process"/>
    <property type="evidence" value="ECO:0007669"/>
    <property type="project" value="UniProtKB-UniRule"/>
</dbReference>
<evidence type="ECO:0000256" key="5">
    <source>
        <dbReference type="ARBA" id="ARBA00022576"/>
    </source>
</evidence>
<keyword evidence="9" id="KW-0028">Amino-acid biosynthesis</keyword>
<evidence type="ECO:0000259" key="10">
    <source>
        <dbReference type="Pfam" id="PF00155"/>
    </source>
</evidence>
<evidence type="ECO:0000256" key="8">
    <source>
        <dbReference type="ARBA" id="ARBA00047481"/>
    </source>
</evidence>
<keyword evidence="6 9" id="KW-0808">Transferase</keyword>
<evidence type="ECO:0000256" key="1">
    <source>
        <dbReference type="ARBA" id="ARBA00001933"/>
    </source>
</evidence>
<protein>
    <recommendedName>
        <fullName evidence="9">Histidinol-phosphate aminotransferase</fullName>
        <ecNumber evidence="9">2.6.1.9</ecNumber>
    </recommendedName>
    <alternativeName>
        <fullName evidence="9">Imidazole acetol-phosphate transaminase</fullName>
    </alternativeName>
</protein>
<keyword evidence="5 9" id="KW-0032">Aminotransferase</keyword>
<keyword evidence="7 9" id="KW-0663">Pyridoxal phosphate</keyword>
<evidence type="ECO:0000256" key="4">
    <source>
        <dbReference type="ARBA" id="ARBA00011738"/>
    </source>
</evidence>
<evidence type="ECO:0000256" key="6">
    <source>
        <dbReference type="ARBA" id="ARBA00022679"/>
    </source>
</evidence>
<comment type="subunit">
    <text evidence="4 9">Homodimer.</text>
</comment>
<sequence length="351" mass="39329">MKIRKTLRNVTPYIAGKTKPGAIKLSSNENPLGPSPKALNAIQQELNHLNRYPDGRSGTLISALADHYKLAPECFIVGNGSDEIFALIAGTFLEEGQEVITADSTFSEYNFSGLLFGGHVIKIALRDGFFDTEAMLAAITDETCLVFIANPNNPTGTFLKQNEIRSFLKRLPNHVILVLDEAYAEFATHEDFGSGCDLVMDFPNLIVTRTFSKIYGLAGLRIGYAMAYPSLTQEIFRAKQAFNVNLLAQCAAAEALNDHDFIQKTLNLCSEGKKYLYEALDRDNYFYYPSEANFICIRIGKDSKEVFDDFLDQGMAIRPLASFGMEDWIRYTIGTQEQNEEFIRLLKSLRE</sequence>
<dbReference type="Pfam" id="PF00155">
    <property type="entry name" value="Aminotran_1_2"/>
    <property type="match status" value="1"/>
</dbReference>
<name>A0A5C1QJ86_9SPIO</name>
<comment type="cofactor">
    <cofactor evidence="1 9">
        <name>pyridoxal 5'-phosphate</name>
        <dbReference type="ChEBI" id="CHEBI:597326"/>
    </cofactor>
</comment>
<dbReference type="InterPro" id="IPR005861">
    <property type="entry name" value="HisP_aminotrans"/>
</dbReference>